<comment type="similarity">
    <text evidence="1">Belongs to the FrmR/RcnR family.</text>
</comment>
<dbReference type="InterPro" id="IPR038390">
    <property type="entry name" value="Metal_Tscrpt_repr_sf"/>
</dbReference>
<accession>A0A1M6LBK1</accession>
<evidence type="ECO:0000313" key="3">
    <source>
        <dbReference type="Proteomes" id="UP000183994"/>
    </source>
</evidence>
<reference evidence="3" key="1">
    <citation type="submission" date="2016-11" db="EMBL/GenBank/DDBJ databases">
        <authorList>
            <person name="Varghese N."/>
            <person name="Submissions S."/>
        </authorList>
    </citation>
    <scope>NUCLEOTIDE SEQUENCE [LARGE SCALE GENOMIC DNA]</scope>
    <source>
        <strain evidence="3">DSM 16219</strain>
    </source>
</reference>
<proteinExistence type="inferred from homology"/>
<dbReference type="GO" id="GO:0003677">
    <property type="term" value="F:DNA binding"/>
    <property type="evidence" value="ECO:0007669"/>
    <property type="project" value="UniProtKB-KW"/>
</dbReference>
<dbReference type="GO" id="GO:0045892">
    <property type="term" value="P:negative regulation of DNA-templated transcription"/>
    <property type="evidence" value="ECO:0007669"/>
    <property type="project" value="UniProtKB-ARBA"/>
</dbReference>
<gene>
    <name evidence="2" type="ORF">SAMN02745216_02089</name>
</gene>
<organism evidence="2 3">
    <name type="scientific">Desulfatibacillum alkenivorans DSM 16219</name>
    <dbReference type="NCBI Taxonomy" id="1121393"/>
    <lineage>
        <taxon>Bacteria</taxon>
        <taxon>Pseudomonadati</taxon>
        <taxon>Thermodesulfobacteriota</taxon>
        <taxon>Desulfobacteria</taxon>
        <taxon>Desulfobacterales</taxon>
        <taxon>Desulfatibacillaceae</taxon>
        <taxon>Desulfatibacillum</taxon>
    </lineage>
</organism>
<dbReference type="CDD" id="cd10148">
    <property type="entry name" value="CsoR-like_DUF156"/>
    <property type="match status" value="1"/>
</dbReference>
<dbReference type="RefSeq" id="WP_073475530.1">
    <property type="nucleotide sequence ID" value="NZ_FQZU01000010.1"/>
</dbReference>
<dbReference type="OrthoDB" id="9811244at2"/>
<keyword evidence="3" id="KW-1185">Reference proteome</keyword>
<evidence type="ECO:0000256" key="1">
    <source>
        <dbReference type="ARBA" id="ARBA00005260"/>
    </source>
</evidence>
<sequence>MSLCGTDQDKERLIKRLARIEGQIRGLAKMVEQNRDCIEVLRQIASASGALKGVWTQVLGDHLRGCIAQAAMENDQAVIDELVDHLQKIR</sequence>
<dbReference type="Gene3D" id="1.20.58.1000">
    <property type="entry name" value="Metal-sensitive repressor, helix protomer"/>
    <property type="match status" value="1"/>
</dbReference>
<dbReference type="EMBL" id="FQZU01000010">
    <property type="protein sequence ID" value="SHJ68548.1"/>
    <property type="molecule type" value="Genomic_DNA"/>
</dbReference>
<dbReference type="GO" id="GO:0046872">
    <property type="term" value="F:metal ion binding"/>
    <property type="evidence" value="ECO:0007669"/>
    <property type="project" value="InterPro"/>
</dbReference>
<keyword evidence="2" id="KW-0238">DNA-binding</keyword>
<dbReference type="AlphaFoldDB" id="A0A1M6LBK1"/>
<dbReference type="InterPro" id="IPR003735">
    <property type="entry name" value="Metal_Tscrpt_repr"/>
</dbReference>
<evidence type="ECO:0000313" key="2">
    <source>
        <dbReference type="EMBL" id="SHJ68548.1"/>
    </source>
</evidence>
<protein>
    <submittedName>
        <fullName evidence="2">DNA-binding transcriptional regulator, FrmR family</fullName>
    </submittedName>
</protein>
<dbReference type="Proteomes" id="UP000183994">
    <property type="component" value="Unassembled WGS sequence"/>
</dbReference>
<name>A0A1M6LBK1_9BACT</name>
<dbReference type="STRING" id="1121393.SAMN02745216_02089"/>
<dbReference type="PANTHER" id="PTHR33677">
    <property type="entry name" value="TRANSCRIPTIONAL REPRESSOR FRMR-RELATED"/>
    <property type="match status" value="1"/>
</dbReference>
<dbReference type="Pfam" id="PF02583">
    <property type="entry name" value="Trns_repr_metal"/>
    <property type="match status" value="1"/>
</dbReference>